<keyword evidence="3" id="KW-1185">Reference proteome</keyword>
<keyword evidence="1" id="KW-1133">Transmembrane helix</keyword>
<dbReference type="EMBL" id="SMKW01000004">
    <property type="protein sequence ID" value="TDD55221.1"/>
    <property type="molecule type" value="Genomic_DNA"/>
</dbReference>
<evidence type="ECO:0000313" key="3">
    <source>
        <dbReference type="Proteomes" id="UP000294947"/>
    </source>
</evidence>
<keyword evidence="1" id="KW-0812">Transmembrane</keyword>
<proteinExistence type="predicted"/>
<comment type="caution">
    <text evidence="2">The sequence shown here is derived from an EMBL/GenBank/DDBJ whole genome shotgun (WGS) entry which is preliminary data.</text>
</comment>
<accession>A0A4R4ZA29</accession>
<sequence length="185" mass="19849">MLFIALGGFAAFQLWTLSQLTAGLTQATAALDQAGDGVSLLQRIPVVGPQVEHLASSIHGTAASMRADVARAERAIQIIAPVGGAAVALIGIAPLGMTYLPGRIRRFRTLHRVGKLMRQEEDPVLVQQLAWAALLGLGLQDLKGITRTPWHDVAEGRYHRLAAAQLRRLGIDVPPCWPKVDQSGE</sequence>
<feature type="transmembrane region" description="Helical" evidence="1">
    <location>
        <begin position="75"/>
        <end position="100"/>
    </location>
</feature>
<organism evidence="2 3">
    <name type="scientific">Saccharopolyspora elongata</name>
    <dbReference type="NCBI Taxonomy" id="2530387"/>
    <lineage>
        <taxon>Bacteria</taxon>
        <taxon>Bacillati</taxon>
        <taxon>Actinomycetota</taxon>
        <taxon>Actinomycetes</taxon>
        <taxon>Pseudonocardiales</taxon>
        <taxon>Pseudonocardiaceae</taxon>
        <taxon>Saccharopolyspora</taxon>
    </lineage>
</organism>
<dbReference type="AlphaFoldDB" id="A0A4R4ZA29"/>
<keyword evidence="1" id="KW-0472">Membrane</keyword>
<reference evidence="2 3" key="1">
    <citation type="submission" date="2019-03" db="EMBL/GenBank/DDBJ databases">
        <title>Draft genome sequences of novel Actinobacteria.</title>
        <authorList>
            <person name="Sahin N."/>
            <person name="Ay H."/>
            <person name="Saygin H."/>
        </authorList>
    </citation>
    <scope>NUCLEOTIDE SEQUENCE [LARGE SCALE GENOMIC DNA]</scope>
    <source>
        <strain evidence="2 3">7K502</strain>
    </source>
</reference>
<protein>
    <submittedName>
        <fullName evidence="2">Uncharacterized protein</fullName>
    </submittedName>
</protein>
<evidence type="ECO:0000313" key="2">
    <source>
        <dbReference type="EMBL" id="TDD55221.1"/>
    </source>
</evidence>
<dbReference type="Proteomes" id="UP000294947">
    <property type="component" value="Unassembled WGS sequence"/>
</dbReference>
<name>A0A4R4ZA29_9PSEU</name>
<dbReference type="OrthoDB" id="5198533at2"/>
<evidence type="ECO:0000256" key="1">
    <source>
        <dbReference type="SAM" id="Phobius"/>
    </source>
</evidence>
<gene>
    <name evidence="2" type="ORF">E1288_05310</name>
</gene>